<name>A0ACB0ZVB3_MELEN</name>
<comment type="caution">
    <text evidence="1">The sequence shown here is derived from an EMBL/GenBank/DDBJ whole genome shotgun (WGS) entry which is preliminary data.</text>
</comment>
<dbReference type="EMBL" id="CAVMJV010000045">
    <property type="protein sequence ID" value="CAK5081910.1"/>
    <property type="molecule type" value="Genomic_DNA"/>
</dbReference>
<organism evidence="1 2">
    <name type="scientific">Meloidogyne enterolobii</name>
    <name type="common">Root-knot nematode worm</name>
    <name type="synonym">Meloidogyne mayaguensis</name>
    <dbReference type="NCBI Taxonomy" id="390850"/>
    <lineage>
        <taxon>Eukaryota</taxon>
        <taxon>Metazoa</taxon>
        <taxon>Ecdysozoa</taxon>
        <taxon>Nematoda</taxon>
        <taxon>Chromadorea</taxon>
        <taxon>Rhabditida</taxon>
        <taxon>Tylenchina</taxon>
        <taxon>Tylenchomorpha</taxon>
        <taxon>Tylenchoidea</taxon>
        <taxon>Meloidogynidae</taxon>
        <taxon>Meloidogyninae</taxon>
        <taxon>Meloidogyne</taxon>
    </lineage>
</organism>
<keyword evidence="2" id="KW-1185">Reference proteome</keyword>
<evidence type="ECO:0000313" key="1">
    <source>
        <dbReference type="EMBL" id="CAK5081910.1"/>
    </source>
</evidence>
<reference evidence="1" key="1">
    <citation type="submission" date="2023-11" db="EMBL/GenBank/DDBJ databases">
        <authorList>
            <person name="Poullet M."/>
        </authorList>
    </citation>
    <scope>NUCLEOTIDE SEQUENCE</scope>
    <source>
        <strain evidence="1">E1834</strain>
    </source>
</reference>
<evidence type="ECO:0000313" key="2">
    <source>
        <dbReference type="Proteomes" id="UP001497535"/>
    </source>
</evidence>
<accession>A0ACB0ZVB3</accession>
<gene>
    <name evidence="1" type="ORF">MENTE1834_LOCUS29149</name>
</gene>
<protein>
    <submittedName>
        <fullName evidence="1">Uncharacterized protein</fullName>
    </submittedName>
</protein>
<proteinExistence type="predicted"/>
<dbReference type="Proteomes" id="UP001497535">
    <property type="component" value="Unassembled WGS sequence"/>
</dbReference>
<sequence length="1313" mass="147946">MFEEVDLQSLKDPSGIFDLIEVVGTGTYGQVYKGKHVKTGSLAAIKIMNINEDEEEEIKAEINMLKKYSHHPNIATYYGAFIKKLPSSTGKHDQLWLVMEFCGSGSVTDLIKSSKSGFLREEWIAYICKEILGGLSHLHKSNVIHRDIKGQNVLLTDNGEVKLVDFGVSAQLDRTVGKRNTFIGTPYWMAPEVIACDENPDSTYDSRSDLWSLGITALEMAEGHPPLCDMHPMRALFLIPRNPPPRLNKKSSKKWSKKFDSFIECILEKDYTRRPFTDNLIKHAFIREQIPERVVRSAIKDHIDRHRKVLRKEETEYEYSGSDDDEIRINNNLEAILNNNNNNNRTKHSPRPNPSNGTKAVEEPPTIKGVGGCDLRKEFQRIQENNRSAFEDDKPLLHLKRIAQPPQSNTTPEQSFKDNNGNNAGVVRMRPPQSFGAVNSGLHPNNKQQQPKLASHPHRSSHYQPQQSSQYNRSRTSNSHHTQQHPAAPHLAELANNYDRKKKEQQLQQKQQRIGAILPPQQPLSSQKQHQQQRRCVVPNRSSQQQQSDVSRRSIVSGQKQIIGTSLQQQLRKESHQPEDLDILADELRELSKVNSKHPSVPKISAAKITTSGSSKMTQPLPFLSSDSEPPSPPPRGKIPPWKNSNRTFKKILDSSMVETFSERKVLLNEKRQQRSLDASRQHDKPLPPTPTKRGNIVGGANNEEDEEKGTLVVHRHASVSPQRRQRSNSSNLLHVRSDRLLLSGSRTSLNQQLANIGKQSSAPECQHSAFEHEQDEDSSDSEEDEVEVTSIEPKNACESITCLQNHEPAPAIYINRNPYDKQGNDDGRDEDEEQHQQEDEDEEEEMVEDPIQTLRRPPHQMFTSSMEQQHSLIESPASFSPADKFQQREREKSFIGFFGNYPSGVMPPAFGGGGSHGSPPIFGSASAGSGGAAGGGLMFGAVGTINRPGRIINPNQVFFKLLSKNIHKQIHVNVNPDGATPTDADAPEIRKYKKRFNGEILCAALWGVNLLIGTDTGLMLLDRSGQGKVYHLVTRRRFDQMTVLEGQNILVTISGKKRRIRVYYLSWLKQKILRTEGLQQSDKRNGWMNVGNLQGASHFKIVRHQRIKFLVVGIENSLSIYAWAPRPYSKFMAFKSFGQLTHSPLVVDLTIEEDVRLKVLYGSGTGFHAIDLDSASIYDIYTPPQTIANQELTPHCIVILPDTCGMQLLLCYNNEGVYVNTYGKITKNVQLQWSEIPSSVAYISTNQIMGWGNKAIEIRSVETGHLDGVFMHKKAQKLKFLCERNDKVFFSSAKGSSSQIYFMALNNKINNW</sequence>